<gene>
    <name evidence="7" type="ORF">EVOR1521_LOCUS22892</name>
</gene>
<evidence type="ECO:0000256" key="2">
    <source>
        <dbReference type="ARBA" id="ARBA00022771"/>
    </source>
</evidence>
<evidence type="ECO:0000256" key="3">
    <source>
        <dbReference type="ARBA" id="ARBA00022833"/>
    </source>
</evidence>
<name>A0AA36J684_9DINO</name>
<dbReference type="GO" id="GO:0008270">
    <property type="term" value="F:zinc ion binding"/>
    <property type="evidence" value="ECO:0007669"/>
    <property type="project" value="UniProtKB-KW"/>
</dbReference>
<organism evidence="7 8">
    <name type="scientific">Effrenium voratum</name>
    <dbReference type="NCBI Taxonomy" id="2562239"/>
    <lineage>
        <taxon>Eukaryota</taxon>
        <taxon>Sar</taxon>
        <taxon>Alveolata</taxon>
        <taxon>Dinophyceae</taxon>
        <taxon>Suessiales</taxon>
        <taxon>Symbiodiniaceae</taxon>
        <taxon>Effrenium</taxon>
    </lineage>
</organism>
<dbReference type="GO" id="GO:0003824">
    <property type="term" value="F:catalytic activity"/>
    <property type="evidence" value="ECO:0007669"/>
    <property type="project" value="InterPro"/>
</dbReference>
<reference evidence="7" key="1">
    <citation type="submission" date="2023-08" db="EMBL/GenBank/DDBJ databases">
        <authorList>
            <person name="Chen Y."/>
            <person name="Shah S."/>
            <person name="Dougan E. K."/>
            <person name="Thang M."/>
            <person name="Chan C."/>
        </authorList>
    </citation>
    <scope>NUCLEOTIDE SEQUENCE</scope>
</reference>
<evidence type="ECO:0000259" key="6">
    <source>
        <dbReference type="PROSITE" id="PS50199"/>
    </source>
</evidence>
<dbReference type="InterPro" id="IPR016193">
    <property type="entry name" value="Cytidine_deaminase-like"/>
</dbReference>
<feature type="domain" description="RanBP2-type" evidence="6">
    <location>
        <begin position="169"/>
        <end position="198"/>
    </location>
</feature>
<keyword evidence="2 4" id="KW-0863">Zinc-finger</keyword>
<evidence type="ECO:0000256" key="5">
    <source>
        <dbReference type="SAM" id="MobiDB-lite"/>
    </source>
</evidence>
<dbReference type="SUPFAM" id="SSF53927">
    <property type="entry name" value="Cytidine deaminase-like"/>
    <property type="match status" value="1"/>
</dbReference>
<proteinExistence type="predicted"/>
<dbReference type="EMBL" id="CAUJNA010003331">
    <property type="protein sequence ID" value="CAJ1399345.1"/>
    <property type="molecule type" value="Genomic_DNA"/>
</dbReference>
<evidence type="ECO:0000313" key="8">
    <source>
        <dbReference type="Proteomes" id="UP001178507"/>
    </source>
</evidence>
<comment type="caution">
    <text evidence="7">The sequence shown here is derived from an EMBL/GenBank/DDBJ whole genome shotgun (WGS) entry which is preliminary data.</text>
</comment>
<dbReference type="InterPro" id="IPR032723">
    <property type="entry name" value="Deaminase_LmjF365940"/>
</dbReference>
<dbReference type="Gene3D" id="3.40.140.10">
    <property type="entry name" value="Cytidine Deaminase, domain 2"/>
    <property type="match status" value="1"/>
</dbReference>
<dbReference type="Pfam" id="PF14421">
    <property type="entry name" value="LmjF365940-deam"/>
    <property type="match status" value="2"/>
</dbReference>
<keyword evidence="8" id="KW-1185">Reference proteome</keyword>
<dbReference type="PROSITE" id="PS50199">
    <property type="entry name" value="ZF_RANBP2_2"/>
    <property type="match status" value="1"/>
</dbReference>
<dbReference type="InterPro" id="IPR001876">
    <property type="entry name" value="Znf_RanBP2"/>
</dbReference>
<dbReference type="Proteomes" id="UP001178507">
    <property type="component" value="Unassembled WGS sequence"/>
</dbReference>
<keyword evidence="1" id="KW-0479">Metal-binding</keyword>
<accession>A0AA36J684</accession>
<dbReference type="PROSITE" id="PS01358">
    <property type="entry name" value="ZF_RANBP2_1"/>
    <property type="match status" value="1"/>
</dbReference>
<keyword evidence="3" id="KW-0862">Zinc</keyword>
<evidence type="ECO:0000313" key="7">
    <source>
        <dbReference type="EMBL" id="CAJ1399345.1"/>
    </source>
</evidence>
<feature type="region of interest" description="Disordered" evidence="5">
    <location>
        <begin position="280"/>
        <end position="315"/>
    </location>
</feature>
<dbReference type="AlphaFoldDB" id="A0AA36J684"/>
<feature type="compositionally biased region" description="Basic residues" evidence="5">
    <location>
        <begin position="287"/>
        <end position="297"/>
    </location>
</feature>
<protein>
    <recommendedName>
        <fullName evidence="6">RanBP2-type domain-containing protein</fullName>
    </recommendedName>
</protein>
<evidence type="ECO:0000256" key="4">
    <source>
        <dbReference type="PROSITE-ProRule" id="PRU00322"/>
    </source>
</evidence>
<evidence type="ECO:0000256" key="1">
    <source>
        <dbReference type="ARBA" id="ARBA00022723"/>
    </source>
</evidence>
<sequence length="333" mass="37741">MSQLPETDDVRILTQQMRAYLNWYKANGTEPFFHRKSGRVVLSLLHVEHRGKAEFVRGINSEVSLPTGSICAERAAIVNARTTFPNINRKQMKGIAVLEVPLLNTWTSEVVHDLLNPLPPCGACNEWLLKIQEQSPSFYVVTYQDLSLEVAQERFLFWSLQESARADPDLGAWNCHCCHHQNAPLSTVCGSCGVDRFSSSYLRMPTQKKYFRVLHALEHCPMSFKELSGKLAEKVPDLKEVLQRLQRNRGKHKDVHPILSRDADGLYHLTETGRQILMRKQDALPSGRRRNARHKPMRRSDKGACNGSEQMRAEQICPAPNSCAMASQEVKGP</sequence>